<evidence type="ECO:0008006" key="3">
    <source>
        <dbReference type="Google" id="ProtNLM"/>
    </source>
</evidence>
<dbReference type="RefSeq" id="NP_818764.1">
    <property type="nucleotide sequence ID" value="NC_004690.1"/>
</dbReference>
<organismHost>
    <name type="scientific">Adoxophyes honmai</name>
    <name type="common">Smaller tea tortrix moth</name>
    <dbReference type="NCBI Taxonomy" id="85585"/>
</organismHost>
<proteinExistence type="predicted"/>
<dbReference type="Proteomes" id="UP000232720">
    <property type="component" value="Genome"/>
</dbReference>
<accession>Q80LH9</accession>
<evidence type="ECO:0000313" key="2">
    <source>
        <dbReference type="Proteomes" id="UP000232720"/>
    </source>
</evidence>
<keyword evidence="2" id="KW-1185">Reference proteome</keyword>
<protein>
    <recommendedName>
        <fullName evidence="3">Per os infectivity factor 1</fullName>
    </recommendedName>
</protein>
<name>Q80LH9_NPVAH</name>
<reference evidence="1 2" key="1">
    <citation type="journal article" date="2003" name="Virology">
        <title>Genome sequence and organization of a nucleopolyhedrovirus isolated from the smaller tea tortrix, Adoxophyes honmai.</title>
        <authorList>
            <person name="Nakai M."/>
            <person name="Goto C."/>
            <person name="Kang W."/>
            <person name="Shikata M."/>
            <person name="Luque T."/>
            <person name="Kunimi Y."/>
        </authorList>
    </citation>
    <scope>NUCLEOTIDE SEQUENCE [LARGE SCALE GENOMIC DNA]</scope>
    <source>
        <strain evidence="1 2">ADN001</strain>
    </source>
</reference>
<sequence length="531" mass="60102">MLLIVIVCFLIIIIILLCHFVFLLNLNNEIAIHAPLARFDNSHIPLIEPPNEIVIEGNTHECHRKLTPCMTHSDCDLCREGLANCQLFTEQTILTMHDDMGKPFEHIIEPGESYCLALDRNRARSCNPNTGIWILTESAGGFSLLCSCLKPGLVTQLNMYEDCNITVGCQPNGQILDINENPMRCLCDEGYVSDFSAETQTPICRPLTIRDIIYDPAFFPRHPCPAGFVRLDHPALDDRYRQELRLPDICVIDPCSIDPISGLRVSGQLMYYKDDTVEYKYCSCVLEQNAFAVFSPGPSMLGQSTANVSNACIRPFNTSLSVLERVDYKFFWGQGDTTRSDDDIVAMVRANQLSHNRYEAALYQYLTAHPNATNTNFMILKFSTAYSPRNVHLINQNVLDVTNQTVFDRYLQTSKRTQAPCFFPGDGRCIVSNHDDCIRRHGNAQVWTAESFTGMRCFLSREGQFLKIWNSANNYSNNRYPVALRVNVLFGLQPNNRHFNTVLILHGNQVNVVSHSNLANTLNTYPNYSVN</sequence>
<dbReference type="KEGG" id="vg:1485755"/>
<organism evidence="1 2">
    <name type="scientific">Adoxophyes honmai nucleopolyhedrovirus</name>
    <dbReference type="NCBI Taxonomy" id="224399"/>
    <lineage>
        <taxon>Viruses</taxon>
        <taxon>Viruses incertae sedis</taxon>
        <taxon>Naldaviricetes</taxon>
        <taxon>Lefavirales</taxon>
        <taxon>Baculoviridae</taxon>
        <taxon>Alphabaculovirus</taxon>
        <taxon>Alphabaculovirus adhonmai</taxon>
    </lineage>
</organism>
<dbReference type="GeneID" id="1485755"/>
<dbReference type="Pfam" id="PF05092">
    <property type="entry name" value="PIF"/>
    <property type="match status" value="1"/>
</dbReference>
<evidence type="ECO:0000313" key="1">
    <source>
        <dbReference type="EMBL" id="BAC67368.1"/>
    </source>
</evidence>
<dbReference type="OrthoDB" id="1963at10239"/>
<dbReference type="InterPro" id="IPR007784">
    <property type="entry name" value="PIR"/>
</dbReference>
<dbReference type="EMBL" id="AP006270">
    <property type="protein sequence ID" value="BAC67368.1"/>
    <property type="molecule type" value="Genomic_DNA"/>
</dbReference>